<name>A0AAV2Z698_9STRA</name>
<evidence type="ECO:0000256" key="1">
    <source>
        <dbReference type="ARBA" id="ARBA00022741"/>
    </source>
</evidence>
<dbReference type="AlphaFoldDB" id="A0AAV2Z698"/>
<accession>A0AAV2Z698</accession>
<dbReference type="PIRSF" id="PIRSF000709">
    <property type="entry name" value="6PFK_2-Ptase"/>
    <property type="match status" value="1"/>
</dbReference>
<comment type="caution">
    <text evidence="5">The sequence shown here is derived from an EMBL/GenBank/DDBJ whole genome shotgun (WGS) entry which is preliminary data.</text>
</comment>
<feature type="coiled-coil region" evidence="3">
    <location>
        <begin position="81"/>
        <end position="108"/>
    </location>
</feature>
<dbReference type="GO" id="GO:0006000">
    <property type="term" value="P:fructose metabolic process"/>
    <property type="evidence" value="ECO:0007669"/>
    <property type="project" value="InterPro"/>
</dbReference>
<evidence type="ECO:0000256" key="2">
    <source>
        <dbReference type="ARBA" id="ARBA00022840"/>
    </source>
</evidence>
<evidence type="ECO:0000313" key="5">
    <source>
        <dbReference type="EMBL" id="DBA02923.1"/>
    </source>
</evidence>
<keyword evidence="3" id="KW-0175">Coiled coil</keyword>
<reference evidence="5" key="1">
    <citation type="submission" date="2022-11" db="EMBL/GenBank/DDBJ databases">
        <authorList>
            <person name="Morgan W.R."/>
            <person name="Tartar A."/>
        </authorList>
    </citation>
    <scope>NUCLEOTIDE SEQUENCE</scope>
    <source>
        <strain evidence="5">ARSEF 373</strain>
    </source>
</reference>
<dbReference type="PRINTS" id="PR00991">
    <property type="entry name" value="6PFRUCTKNASE"/>
</dbReference>
<evidence type="ECO:0000259" key="4">
    <source>
        <dbReference type="Pfam" id="PF01591"/>
    </source>
</evidence>
<dbReference type="GO" id="GO:0005829">
    <property type="term" value="C:cytosol"/>
    <property type="evidence" value="ECO:0007669"/>
    <property type="project" value="TreeGrafter"/>
</dbReference>
<dbReference type="InterPro" id="IPR013078">
    <property type="entry name" value="His_Pase_superF_clade-1"/>
</dbReference>
<feature type="domain" description="6-phosphofructo-2-kinase" evidence="4">
    <location>
        <begin position="1"/>
        <end position="144"/>
    </location>
</feature>
<dbReference type="GO" id="GO:0003873">
    <property type="term" value="F:6-phosphofructo-2-kinase activity"/>
    <property type="evidence" value="ECO:0007669"/>
    <property type="project" value="InterPro"/>
</dbReference>
<dbReference type="Pfam" id="PF00300">
    <property type="entry name" value="His_Phos_1"/>
    <property type="match status" value="1"/>
</dbReference>
<dbReference type="Gene3D" id="3.40.50.1240">
    <property type="entry name" value="Phosphoglycerate mutase-like"/>
    <property type="match status" value="1"/>
</dbReference>
<dbReference type="Pfam" id="PF01591">
    <property type="entry name" value="6PF2K"/>
    <property type="match status" value="1"/>
</dbReference>
<keyword evidence="2" id="KW-0067">ATP-binding</keyword>
<reference evidence="5" key="2">
    <citation type="journal article" date="2023" name="Microbiol Resour">
        <title>Decontamination and Annotation of the Draft Genome Sequence of the Oomycete Lagenidium giganteum ARSEF 373.</title>
        <authorList>
            <person name="Morgan W.R."/>
            <person name="Tartar A."/>
        </authorList>
    </citation>
    <scope>NUCLEOTIDE SEQUENCE</scope>
    <source>
        <strain evidence="5">ARSEF 373</strain>
    </source>
</reference>
<evidence type="ECO:0000313" key="6">
    <source>
        <dbReference type="Proteomes" id="UP001146120"/>
    </source>
</evidence>
<evidence type="ECO:0000256" key="3">
    <source>
        <dbReference type="SAM" id="Coils"/>
    </source>
</evidence>
<dbReference type="InterPro" id="IPR003094">
    <property type="entry name" value="6Pfruct_kin"/>
</dbReference>
<keyword evidence="6" id="KW-1185">Reference proteome</keyword>
<dbReference type="GO" id="GO:0005524">
    <property type="term" value="F:ATP binding"/>
    <property type="evidence" value="ECO:0007669"/>
    <property type="project" value="UniProtKB-KW"/>
</dbReference>
<dbReference type="GO" id="GO:0004331">
    <property type="term" value="F:fructose-2,6-bisphosphate 2-phosphatase activity"/>
    <property type="evidence" value="ECO:0007669"/>
    <property type="project" value="TreeGrafter"/>
</dbReference>
<dbReference type="InterPro" id="IPR027417">
    <property type="entry name" value="P-loop_NTPase"/>
</dbReference>
<sequence>MREQLAADVLTSALTWLAEGGEVAIFDATNTTRDRRDRVIQRCHDFNPAVQVIFVESVCNDAKVLECNFMQKVTNSPDYKDMSLEEAMADLRKRIEKYESVYETIENDELSYIKLINMQSKVICNRIFGNMAHLLVPFLMSIHVIDRPIYLCRPAHFEKEVDSLSASLRDLSSIGDATNLVAKISEHGGKFAHALRELMLKETAGSPDAAHLTNLRVYTCTLPRALQTIAALGVNYRPMSALNNMDSGVYANMPLSEVRTQLTAEWSEFSRDPLNYRVHGGESLGDVIRRLASFVVELERQRTPTLVVSHLLNLQVLYGYLLGRTLKQCFETSIPLHVVVKLTPTQYGWSEERFDLREPEQLASEAGEHC</sequence>
<dbReference type="PANTHER" id="PTHR10606:SF49">
    <property type="entry name" value="6-PHOSPHOFRUCTO-2-KINASE DOMAIN-CONTAINING PROTEIN"/>
    <property type="match status" value="1"/>
</dbReference>
<dbReference type="InterPro" id="IPR029033">
    <property type="entry name" value="His_PPase_superfam"/>
</dbReference>
<dbReference type="PANTHER" id="PTHR10606">
    <property type="entry name" value="6-PHOSPHOFRUCTO-2-KINASE/FRUCTOSE-2,6-BISPHOSPHATASE"/>
    <property type="match status" value="1"/>
</dbReference>
<gene>
    <name evidence="5" type="ORF">N0F65_005950</name>
</gene>
<dbReference type="InterPro" id="IPR013079">
    <property type="entry name" value="6Phosfructo_kin"/>
</dbReference>
<protein>
    <recommendedName>
        <fullName evidence="4">6-phosphofructo-2-kinase domain-containing protein</fullName>
    </recommendedName>
</protein>
<dbReference type="EMBL" id="DAKRPA010000025">
    <property type="protein sequence ID" value="DBA02923.1"/>
    <property type="molecule type" value="Genomic_DNA"/>
</dbReference>
<organism evidence="5 6">
    <name type="scientific">Lagenidium giganteum</name>
    <dbReference type="NCBI Taxonomy" id="4803"/>
    <lineage>
        <taxon>Eukaryota</taxon>
        <taxon>Sar</taxon>
        <taxon>Stramenopiles</taxon>
        <taxon>Oomycota</taxon>
        <taxon>Peronosporomycetes</taxon>
        <taxon>Pythiales</taxon>
        <taxon>Pythiaceae</taxon>
    </lineage>
</organism>
<keyword evidence="1" id="KW-0547">Nucleotide-binding</keyword>
<dbReference type="GO" id="GO:0006003">
    <property type="term" value="P:fructose 2,6-bisphosphate metabolic process"/>
    <property type="evidence" value="ECO:0007669"/>
    <property type="project" value="InterPro"/>
</dbReference>
<dbReference type="Gene3D" id="3.40.50.300">
    <property type="entry name" value="P-loop containing nucleotide triphosphate hydrolases"/>
    <property type="match status" value="1"/>
</dbReference>
<dbReference type="SUPFAM" id="SSF52540">
    <property type="entry name" value="P-loop containing nucleoside triphosphate hydrolases"/>
    <property type="match status" value="1"/>
</dbReference>
<dbReference type="Proteomes" id="UP001146120">
    <property type="component" value="Unassembled WGS sequence"/>
</dbReference>
<dbReference type="SUPFAM" id="SSF53254">
    <property type="entry name" value="Phosphoglycerate mutase-like"/>
    <property type="match status" value="1"/>
</dbReference>
<proteinExistence type="predicted"/>